<dbReference type="InterPro" id="IPR043502">
    <property type="entry name" value="DNA/RNA_pol_sf"/>
</dbReference>
<dbReference type="GO" id="GO:0042575">
    <property type="term" value="C:DNA polymerase complex"/>
    <property type="evidence" value="ECO:0007669"/>
    <property type="project" value="UniProtKB-ARBA"/>
</dbReference>
<accession>A0A6H5H4B7</accession>
<keyword evidence="4" id="KW-0378">Hydrolase</keyword>
<dbReference type="InterPro" id="IPR050951">
    <property type="entry name" value="Retrovirus_Pol_polyprotein"/>
</dbReference>
<dbReference type="InterPro" id="IPR041577">
    <property type="entry name" value="RT_RNaseH_2"/>
</dbReference>
<dbReference type="InterPro" id="IPR036397">
    <property type="entry name" value="RNaseH_sf"/>
</dbReference>
<organism evidence="10 11">
    <name type="scientific">Nesidiocoris tenuis</name>
    <dbReference type="NCBI Taxonomy" id="355587"/>
    <lineage>
        <taxon>Eukaryota</taxon>
        <taxon>Metazoa</taxon>
        <taxon>Ecdysozoa</taxon>
        <taxon>Arthropoda</taxon>
        <taxon>Hexapoda</taxon>
        <taxon>Insecta</taxon>
        <taxon>Pterygota</taxon>
        <taxon>Neoptera</taxon>
        <taxon>Paraneoptera</taxon>
        <taxon>Hemiptera</taxon>
        <taxon>Heteroptera</taxon>
        <taxon>Panheteroptera</taxon>
        <taxon>Cimicomorpha</taxon>
        <taxon>Miridae</taxon>
        <taxon>Dicyphina</taxon>
        <taxon>Nesidiocoris</taxon>
    </lineage>
</organism>
<dbReference type="GO" id="GO:0003964">
    <property type="term" value="F:RNA-directed DNA polymerase activity"/>
    <property type="evidence" value="ECO:0007669"/>
    <property type="project" value="UniProtKB-KW"/>
</dbReference>
<evidence type="ECO:0000256" key="6">
    <source>
        <dbReference type="ARBA" id="ARBA00023268"/>
    </source>
</evidence>
<evidence type="ECO:0000259" key="9">
    <source>
        <dbReference type="PROSITE" id="PS50994"/>
    </source>
</evidence>
<evidence type="ECO:0000256" key="5">
    <source>
        <dbReference type="ARBA" id="ARBA00022918"/>
    </source>
</evidence>
<evidence type="ECO:0000256" key="2">
    <source>
        <dbReference type="ARBA" id="ARBA00022695"/>
    </source>
</evidence>
<dbReference type="PROSITE" id="PS50878">
    <property type="entry name" value="RT_POL"/>
    <property type="match status" value="1"/>
</dbReference>
<keyword evidence="4" id="KW-0255">Endonuclease</keyword>
<dbReference type="Gene3D" id="1.10.340.70">
    <property type="match status" value="1"/>
</dbReference>
<dbReference type="InterPro" id="IPR041588">
    <property type="entry name" value="Integrase_H2C2"/>
</dbReference>
<dbReference type="GO" id="GO:0004519">
    <property type="term" value="F:endonuclease activity"/>
    <property type="evidence" value="ECO:0007669"/>
    <property type="project" value="UniProtKB-KW"/>
</dbReference>
<dbReference type="GO" id="GO:0003676">
    <property type="term" value="F:nucleic acid binding"/>
    <property type="evidence" value="ECO:0007669"/>
    <property type="project" value="InterPro"/>
</dbReference>
<dbReference type="InterPro" id="IPR001584">
    <property type="entry name" value="Integrase_cat-core"/>
</dbReference>
<dbReference type="SUPFAM" id="SSF53098">
    <property type="entry name" value="Ribonuclease H-like"/>
    <property type="match status" value="1"/>
</dbReference>
<dbReference type="CDD" id="cd01647">
    <property type="entry name" value="RT_LTR"/>
    <property type="match status" value="1"/>
</dbReference>
<evidence type="ECO:0000256" key="3">
    <source>
        <dbReference type="ARBA" id="ARBA00022722"/>
    </source>
</evidence>
<dbReference type="Gene3D" id="3.10.10.10">
    <property type="entry name" value="HIV Type 1 Reverse Transcriptase, subunit A, domain 1"/>
    <property type="match status" value="1"/>
</dbReference>
<evidence type="ECO:0000313" key="11">
    <source>
        <dbReference type="Proteomes" id="UP000479000"/>
    </source>
</evidence>
<dbReference type="AlphaFoldDB" id="A0A6H5H4B7"/>
<dbReference type="GO" id="GO:0015074">
    <property type="term" value="P:DNA integration"/>
    <property type="evidence" value="ECO:0007669"/>
    <property type="project" value="InterPro"/>
</dbReference>
<feature type="non-terminal residue" evidence="10">
    <location>
        <position position="1"/>
    </location>
</feature>
<dbReference type="FunFam" id="1.10.340.70:FF:000003">
    <property type="entry name" value="Protein CBG25708"/>
    <property type="match status" value="1"/>
</dbReference>
<proteinExistence type="predicted"/>
<dbReference type="InterPro" id="IPR012337">
    <property type="entry name" value="RNaseH-like_sf"/>
</dbReference>
<keyword evidence="11" id="KW-1185">Reference proteome</keyword>
<feature type="region of interest" description="Disordered" evidence="7">
    <location>
        <begin position="96"/>
        <end position="116"/>
    </location>
</feature>
<dbReference type="FunFam" id="3.30.420.10:FF:000063">
    <property type="entry name" value="Retrovirus-related Pol polyprotein from transposon 297-like Protein"/>
    <property type="match status" value="1"/>
</dbReference>
<evidence type="ECO:0000256" key="1">
    <source>
        <dbReference type="ARBA" id="ARBA00012493"/>
    </source>
</evidence>
<dbReference type="PANTHER" id="PTHR37984:SF5">
    <property type="entry name" value="PROTEIN NYNRIN-LIKE"/>
    <property type="match status" value="1"/>
</dbReference>
<dbReference type="OrthoDB" id="6625515at2759"/>
<keyword evidence="6" id="KW-0511">Multifunctional enzyme</keyword>
<reference evidence="10 11" key="1">
    <citation type="submission" date="2020-02" db="EMBL/GenBank/DDBJ databases">
        <authorList>
            <person name="Ferguson B K."/>
        </authorList>
    </citation>
    <scope>NUCLEOTIDE SEQUENCE [LARGE SCALE GENOMIC DNA]</scope>
</reference>
<dbReference type="PANTHER" id="PTHR37984">
    <property type="entry name" value="PROTEIN CBG26694"/>
    <property type="match status" value="1"/>
</dbReference>
<dbReference type="FunFam" id="3.30.70.270:FF:000026">
    <property type="entry name" value="Transposon Ty3-G Gag-Pol polyprotein"/>
    <property type="match status" value="1"/>
</dbReference>
<dbReference type="SUPFAM" id="SSF56672">
    <property type="entry name" value="DNA/RNA polymerases"/>
    <property type="match status" value="1"/>
</dbReference>
<dbReference type="FunFam" id="3.10.20.370:FF:000001">
    <property type="entry name" value="Retrovirus-related Pol polyprotein from transposon 17.6-like protein"/>
    <property type="match status" value="1"/>
</dbReference>
<dbReference type="Pfam" id="PF17921">
    <property type="entry name" value="Integrase_H2C2"/>
    <property type="match status" value="1"/>
</dbReference>
<dbReference type="Pfam" id="PF00665">
    <property type="entry name" value="rve"/>
    <property type="match status" value="1"/>
</dbReference>
<feature type="domain" description="Reverse transcriptase" evidence="8">
    <location>
        <begin position="390"/>
        <end position="568"/>
    </location>
</feature>
<dbReference type="CDD" id="cd09274">
    <property type="entry name" value="RNase_HI_RT_Ty3"/>
    <property type="match status" value="1"/>
</dbReference>
<keyword evidence="2" id="KW-0808">Transferase</keyword>
<dbReference type="Pfam" id="PF00078">
    <property type="entry name" value="RVT_1"/>
    <property type="match status" value="1"/>
</dbReference>
<evidence type="ECO:0000313" key="10">
    <source>
        <dbReference type="EMBL" id="CAB0011523.1"/>
    </source>
</evidence>
<sequence length="1270" mass="146268">GVSPSRDEDFSSRNSKKRKISISDIIGQKYRNIIFSFDHRTIQVNSFTLNGRIIVNTFMWGGYDQIKYQSTTIGSDEAAFLVRIRSENFAKNVIEHMSRRRTGRGPHPGTSHSEPPNLYLNNLKNTISNIQVPVELNEDEIPNFQDVRIILVDEVRNTSPTDTIKIDAYPAQSLHIIFFWKLKFFVYPPFLRFTNVSNRTAMLKHTFSLLCSQLNWFMFLARKKKTQSWTVQTLKILTRVYLNDCKQEENLVAYSNVPIRTMGETTVLVHAFGRSIRLKLCVVDTNDSALFGFDWSMAFELPLPAGARICNIKPFRHPISEKEEKDLLKQTLDKHRNVFKDGVGTIRNHKVKIRLSEEATPKVFAARRVPIAIKKSVETELDRLVTEGIIEPVNLETDPIEWASPIVVVIKPTGKVRICADFKVTINPFIQPTLHPLPNFEELLAKVGHGELFSVLDLKDAYLQLEVEENSKRYLNIATHKGIFRYRRMPFGVSLAPSVFQNIMDKVLDGIEGVACYLDDVMVTGRSLEEHLDTLNTVLKRLEAEGIRVNPQKCKWLQRSVEYLGHIVDREGIHPTKAHVEAIRDMPAPKNLKELRSFIGTVNYYSRFVPQFQSICAPLHRLNRKGSHWQWTQEHENTFSEIKNILSSDNTLVHYDPEKPLVLAADASETGVGAVLLHRYPNNDEKPIAYASRIYTASERNYASIDREALAIVFGIQKFSSYLLGKKFVLKSDHKPLIYLFGEDKQLPKVAANRLSRWAMFLSSFNYSMEFINGKDNVLADTLSRLPLSKEPKRSEEEIQGEARRNQLLHLRTEGIPVSKKALKEETTRDKILERIQRFVRDGWPAKKDLQEEFWPYFEKREELSIEEGCILWNGRIVMPSKLQDQMLNALHEGHPGEAAMKSIATLQVWWPKINQKIESFVKNCEGCQKTRPTGPAESPVYFWNTPLEKWSRLHVDYAGPFEGKYWFILMDATSKWLEVIPVNHPSTAKTISVMREIFTRFGVPKSIVSDNGPQFTSHEFEKFCRNNNILHIKSTPYHPRTNGLAERAVRTFKERMKASRNDRGDVELKVQKFLISYRNAIHSTTGRSPASMLLGRQIRTRLDLLRPDVTANIESAQHRQSQIQHRPVRDFEEGERVWVKTDRDKEPVAGQISERRGLLSYLVEISGKMERRHADQLRKRKGGDIHIASCMSCIVLRPSLSPMIPDRFRRSSAMWPPTPSSKPKWTQKVRTYVPASHFSHTIPETDQSRPMRELDLHSSVFIRADFTHN</sequence>
<dbReference type="EMBL" id="CADCXU010024219">
    <property type="protein sequence ID" value="CAB0011523.1"/>
    <property type="molecule type" value="Genomic_DNA"/>
</dbReference>
<gene>
    <name evidence="10" type="ORF">NTEN_LOCUS16453</name>
</gene>
<protein>
    <recommendedName>
        <fullName evidence="1">RNA-directed DNA polymerase</fullName>
        <ecNumber evidence="1">2.7.7.49</ecNumber>
    </recommendedName>
</protein>
<keyword evidence="5" id="KW-0695">RNA-directed DNA polymerase</keyword>
<dbReference type="Gene3D" id="3.30.420.10">
    <property type="entry name" value="Ribonuclease H-like superfamily/Ribonuclease H"/>
    <property type="match status" value="1"/>
</dbReference>
<dbReference type="PROSITE" id="PS50994">
    <property type="entry name" value="INTEGRASE"/>
    <property type="match status" value="1"/>
</dbReference>
<evidence type="ECO:0000256" key="4">
    <source>
        <dbReference type="ARBA" id="ARBA00022759"/>
    </source>
</evidence>
<dbReference type="InterPro" id="IPR043128">
    <property type="entry name" value="Rev_trsase/Diguanyl_cyclase"/>
</dbReference>
<dbReference type="Pfam" id="PF17919">
    <property type="entry name" value="RT_RNaseH_2"/>
    <property type="match status" value="1"/>
</dbReference>
<dbReference type="Proteomes" id="UP000479000">
    <property type="component" value="Unassembled WGS sequence"/>
</dbReference>
<feature type="domain" description="Integrase catalytic" evidence="9">
    <location>
        <begin position="943"/>
        <end position="1098"/>
    </location>
</feature>
<dbReference type="InterPro" id="IPR000477">
    <property type="entry name" value="RT_dom"/>
</dbReference>
<keyword evidence="2" id="KW-0548">Nucleotidyltransferase</keyword>
<dbReference type="EC" id="2.7.7.49" evidence="1"/>
<evidence type="ECO:0000256" key="7">
    <source>
        <dbReference type="SAM" id="MobiDB-lite"/>
    </source>
</evidence>
<evidence type="ECO:0000259" key="8">
    <source>
        <dbReference type="PROSITE" id="PS50878"/>
    </source>
</evidence>
<dbReference type="Gene3D" id="3.30.70.270">
    <property type="match status" value="2"/>
</dbReference>
<name>A0A6H5H4B7_9HEMI</name>
<keyword evidence="3" id="KW-0540">Nuclease</keyword>